<dbReference type="GO" id="GO:0000298">
    <property type="term" value="F:endopolyphosphatase activity"/>
    <property type="evidence" value="ECO:0007669"/>
    <property type="project" value="TreeGrafter"/>
</dbReference>
<protein>
    <submittedName>
        <fullName evidence="1">Uncharacterized protein</fullName>
    </submittedName>
</protein>
<keyword evidence="2" id="KW-1185">Reference proteome</keyword>
<comment type="caution">
    <text evidence="1">The sequence shown here is derived from an EMBL/GenBank/DDBJ whole genome shotgun (WGS) entry which is preliminary data.</text>
</comment>
<dbReference type="Gene3D" id="3.60.21.10">
    <property type="match status" value="1"/>
</dbReference>
<dbReference type="InterPro" id="IPR050126">
    <property type="entry name" value="Ap4A_hydrolase"/>
</dbReference>
<accession>A0A367JFI5</accession>
<dbReference type="OrthoDB" id="10267127at2759"/>
<dbReference type="InterPro" id="IPR029052">
    <property type="entry name" value="Metallo-depent_PP-like"/>
</dbReference>
<dbReference type="GO" id="GO:0016791">
    <property type="term" value="F:phosphatase activity"/>
    <property type="evidence" value="ECO:0007669"/>
    <property type="project" value="TreeGrafter"/>
</dbReference>
<dbReference type="AlphaFoldDB" id="A0A367JFI5"/>
<sequence length="118" mass="13052">ALGPQEFDYLMGCPLILDIPNLNARVVHGGLDPAIPNLVDNDPWSVMNMRKVYRASPLAHNNATIYYGHDASLGVQVHGKTVGLDSGCVYGRKLTTMEVHSQKLFQVDCEARKKDEED</sequence>
<dbReference type="EMBL" id="PJQM01003474">
    <property type="protein sequence ID" value="RCH88694.1"/>
    <property type="molecule type" value="Genomic_DNA"/>
</dbReference>
<dbReference type="GO" id="GO:0006798">
    <property type="term" value="P:polyphosphate catabolic process"/>
    <property type="evidence" value="ECO:0007669"/>
    <property type="project" value="TreeGrafter"/>
</dbReference>
<evidence type="ECO:0000313" key="2">
    <source>
        <dbReference type="Proteomes" id="UP000253551"/>
    </source>
</evidence>
<dbReference type="PANTHER" id="PTHR42850:SF4">
    <property type="entry name" value="ZINC-DEPENDENT ENDOPOLYPHOSPHATASE"/>
    <property type="match status" value="1"/>
</dbReference>
<dbReference type="GO" id="GO:0005737">
    <property type="term" value="C:cytoplasm"/>
    <property type="evidence" value="ECO:0007669"/>
    <property type="project" value="TreeGrafter"/>
</dbReference>
<dbReference type="Proteomes" id="UP000253551">
    <property type="component" value="Unassembled WGS sequence"/>
</dbReference>
<proteinExistence type="predicted"/>
<evidence type="ECO:0000313" key="1">
    <source>
        <dbReference type="EMBL" id="RCH88694.1"/>
    </source>
</evidence>
<reference evidence="1 2" key="1">
    <citation type="journal article" date="2018" name="G3 (Bethesda)">
        <title>Phylogenetic and Phylogenomic Definition of Rhizopus Species.</title>
        <authorList>
            <person name="Gryganskyi A.P."/>
            <person name="Golan J."/>
            <person name="Dolatabadi S."/>
            <person name="Mondo S."/>
            <person name="Robb S."/>
            <person name="Idnurm A."/>
            <person name="Muszewska A."/>
            <person name="Steczkiewicz K."/>
            <person name="Masonjones S."/>
            <person name="Liao H.L."/>
            <person name="Gajdeczka M.T."/>
            <person name="Anike F."/>
            <person name="Vuek A."/>
            <person name="Anishchenko I.M."/>
            <person name="Voigt K."/>
            <person name="de Hoog G.S."/>
            <person name="Smith M.E."/>
            <person name="Heitman J."/>
            <person name="Vilgalys R."/>
            <person name="Stajich J.E."/>
        </authorList>
    </citation>
    <scope>NUCLEOTIDE SEQUENCE [LARGE SCALE GENOMIC DNA]</scope>
    <source>
        <strain evidence="1 2">LSU 92-RS-03</strain>
    </source>
</reference>
<dbReference type="SUPFAM" id="SSF56300">
    <property type="entry name" value="Metallo-dependent phosphatases"/>
    <property type="match status" value="1"/>
</dbReference>
<name>A0A367JFI5_RHIST</name>
<dbReference type="STRING" id="4846.A0A367JFI5"/>
<gene>
    <name evidence="1" type="ORF">CU098_010411</name>
</gene>
<dbReference type="PANTHER" id="PTHR42850">
    <property type="entry name" value="METALLOPHOSPHOESTERASE"/>
    <property type="match status" value="1"/>
</dbReference>
<feature type="non-terminal residue" evidence="1">
    <location>
        <position position="1"/>
    </location>
</feature>
<organism evidence="1 2">
    <name type="scientific">Rhizopus stolonifer</name>
    <name type="common">Rhizopus nigricans</name>
    <dbReference type="NCBI Taxonomy" id="4846"/>
    <lineage>
        <taxon>Eukaryota</taxon>
        <taxon>Fungi</taxon>
        <taxon>Fungi incertae sedis</taxon>
        <taxon>Mucoromycota</taxon>
        <taxon>Mucoromycotina</taxon>
        <taxon>Mucoromycetes</taxon>
        <taxon>Mucorales</taxon>
        <taxon>Mucorineae</taxon>
        <taxon>Rhizopodaceae</taxon>
        <taxon>Rhizopus</taxon>
    </lineage>
</organism>